<dbReference type="SUPFAM" id="SSF54695">
    <property type="entry name" value="POZ domain"/>
    <property type="match status" value="1"/>
</dbReference>
<reference evidence="15" key="5">
    <citation type="submission" date="2025-09" db="UniProtKB">
        <authorList>
            <consortium name="Ensembl"/>
        </authorList>
    </citation>
    <scope>IDENTIFICATION</scope>
</reference>
<comment type="similarity">
    <text evidence="2">Belongs to the krueppel C2H2-type zinc-finger protein family.</text>
</comment>
<evidence type="ECO:0000259" key="13">
    <source>
        <dbReference type="PROSITE" id="PS50097"/>
    </source>
</evidence>
<evidence type="ECO:0000256" key="7">
    <source>
        <dbReference type="ARBA" id="ARBA00023015"/>
    </source>
</evidence>
<evidence type="ECO:0008006" key="17">
    <source>
        <dbReference type="Google" id="ProtNLM"/>
    </source>
</evidence>
<keyword evidence="6" id="KW-0862">Zinc</keyword>
<evidence type="ECO:0000256" key="8">
    <source>
        <dbReference type="ARBA" id="ARBA00023125"/>
    </source>
</evidence>
<dbReference type="Ensembl" id="ENSCMIT00000035043.1">
    <property type="protein sequence ID" value="ENSCMIP00000034524.1"/>
    <property type="gene ID" value="ENSCMIG00000014635.1"/>
</dbReference>
<dbReference type="PROSITE" id="PS00028">
    <property type="entry name" value="ZINC_FINGER_C2H2_1"/>
    <property type="match status" value="4"/>
</dbReference>
<dbReference type="OrthoDB" id="10261408at2759"/>
<dbReference type="InParanoid" id="A0A4W3IVD1"/>
<feature type="compositionally biased region" description="Basic and acidic residues" evidence="12">
    <location>
        <begin position="305"/>
        <end position="314"/>
    </location>
</feature>
<evidence type="ECO:0000256" key="4">
    <source>
        <dbReference type="ARBA" id="ARBA00022737"/>
    </source>
</evidence>
<accession>A0A4W3IVD1</accession>
<dbReference type="InterPro" id="IPR036236">
    <property type="entry name" value="Znf_C2H2_sf"/>
</dbReference>
<evidence type="ECO:0000256" key="5">
    <source>
        <dbReference type="ARBA" id="ARBA00022771"/>
    </source>
</evidence>
<evidence type="ECO:0000256" key="12">
    <source>
        <dbReference type="SAM" id="MobiDB-lite"/>
    </source>
</evidence>
<dbReference type="GeneID" id="103189535"/>
<gene>
    <name evidence="15" type="primary">LOC103189535</name>
</gene>
<reference evidence="16" key="1">
    <citation type="journal article" date="2006" name="Science">
        <title>Ancient noncoding elements conserved in the human genome.</title>
        <authorList>
            <person name="Venkatesh B."/>
            <person name="Kirkness E.F."/>
            <person name="Loh Y.H."/>
            <person name="Halpern A.L."/>
            <person name="Lee A.P."/>
            <person name="Johnson J."/>
            <person name="Dandona N."/>
            <person name="Viswanathan L.D."/>
            <person name="Tay A."/>
            <person name="Venter J.C."/>
            <person name="Strausberg R.L."/>
            <person name="Brenner S."/>
        </authorList>
    </citation>
    <scope>NUCLEOTIDE SEQUENCE [LARGE SCALE GENOMIC DNA]</scope>
</reference>
<keyword evidence="8" id="KW-0238">DNA-binding</keyword>
<keyword evidence="4" id="KW-0677">Repeat</keyword>
<dbReference type="GeneTree" id="ENSGT00940000158617"/>
<keyword evidence="5 11" id="KW-0863">Zinc-finger</keyword>
<dbReference type="GO" id="GO:0000981">
    <property type="term" value="F:DNA-binding transcription factor activity, RNA polymerase II-specific"/>
    <property type="evidence" value="ECO:0007669"/>
    <property type="project" value="TreeGrafter"/>
</dbReference>
<keyword evidence="16" id="KW-1185">Reference proteome</keyword>
<comment type="subcellular location">
    <subcellularLocation>
        <location evidence="1">Nucleus</location>
    </subcellularLocation>
</comment>
<dbReference type="PANTHER" id="PTHR46105:SF22">
    <property type="entry name" value="ZINC FINGER AND BTB DOMAIN CONTAINING 45"/>
    <property type="match status" value="1"/>
</dbReference>
<organism evidence="15 16">
    <name type="scientific">Callorhinchus milii</name>
    <name type="common">Ghost shark</name>
    <dbReference type="NCBI Taxonomy" id="7868"/>
    <lineage>
        <taxon>Eukaryota</taxon>
        <taxon>Metazoa</taxon>
        <taxon>Chordata</taxon>
        <taxon>Craniata</taxon>
        <taxon>Vertebrata</taxon>
        <taxon>Chondrichthyes</taxon>
        <taxon>Holocephali</taxon>
        <taxon>Chimaeriformes</taxon>
        <taxon>Callorhinchidae</taxon>
        <taxon>Callorhinchus</taxon>
    </lineage>
</organism>
<dbReference type="SMART" id="SM00225">
    <property type="entry name" value="BTB"/>
    <property type="match status" value="1"/>
</dbReference>
<evidence type="ECO:0000256" key="3">
    <source>
        <dbReference type="ARBA" id="ARBA00022723"/>
    </source>
</evidence>
<feature type="region of interest" description="Disordered" evidence="12">
    <location>
        <begin position="439"/>
        <end position="501"/>
    </location>
</feature>
<feature type="region of interest" description="Disordered" evidence="12">
    <location>
        <begin position="295"/>
        <end position="342"/>
    </location>
</feature>
<feature type="domain" description="C2H2-type" evidence="14">
    <location>
        <begin position="588"/>
        <end position="612"/>
    </location>
</feature>
<proteinExistence type="inferred from homology"/>
<dbReference type="Proteomes" id="UP000314986">
    <property type="component" value="Unassembled WGS sequence"/>
</dbReference>
<dbReference type="FunFam" id="3.30.160.60:FF:000304">
    <property type="entry name" value="Zinc finger and BTB domain-containing protein 20"/>
    <property type="match status" value="1"/>
</dbReference>
<evidence type="ECO:0000256" key="6">
    <source>
        <dbReference type="ARBA" id="ARBA00022833"/>
    </source>
</evidence>
<evidence type="ECO:0000256" key="1">
    <source>
        <dbReference type="ARBA" id="ARBA00004123"/>
    </source>
</evidence>
<evidence type="ECO:0000256" key="2">
    <source>
        <dbReference type="ARBA" id="ARBA00006991"/>
    </source>
</evidence>
<dbReference type="Pfam" id="PF00651">
    <property type="entry name" value="BTB"/>
    <property type="match status" value="1"/>
</dbReference>
<evidence type="ECO:0000256" key="9">
    <source>
        <dbReference type="ARBA" id="ARBA00023163"/>
    </source>
</evidence>
<dbReference type="GO" id="GO:0000978">
    <property type="term" value="F:RNA polymerase II cis-regulatory region sequence-specific DNA binding"/>
    <property type="evidence" value="ECO:0007669"/>
    <property type="project" value="TreeGrafter"/>
</dbReference>
<dbReference type="CDD" id="cd18229">
    <property type="entry name" value="BTB_POZ_ZBTB45"/>
    <property type="match status" value="1"/>
</dbReference>
<reference evidence="16" key="3">
    <citation type="journal article" date="2014" name="Nature">
        <title>Elephant shark genome provides unique insights into gnathostome evolution.</title>
        <authorList>
            <consortium name="International Elephant Shark Genome Sequencing Consortium"/>
            <person name="Venkatesh B."/>
            <person name="Lee A.P."/>
            <person name="Ravi V."/>
            <person name="Maurya A.K."/>
            <person name="Lian M.M."/>
            <person name="Swann J.B."/>
            <person name="Ohta Y."/>
            <person name="Flajnik M.F."/>
            <person name="Sutoh Y."/>
            <person name="Kasahara M."/>
            <person name="Hoon S."/>
            <person name="Gangu V."/>
            <person name="Roy S.W."/>
            <person name="Irimia M."/>
            <person name="Korzh V."/>
            <person name="Kondrychyn I."/>
            <person name="Lim Z.W."/>
            <person name="Tay B.H."/>
            <person name="Tohari S."/>
            <person name="Kong K.W."/>
            <person name="Ho S."/>
            <person name="Lorente-Galdos B."/>
            <person name="Quilez J."/>
            <person name="Marques-Bonet T."/>
            <person name="Raney B.J."/>
            <person name="Ingham P.W."/>
            <person name="Tay A."/>
            <person name="Hillier L.W."/>
            <person name="Minx P."/>
            <person name="Boehm T."/>
            <person name="Wilson R.K."/>
            <person name="Brenner S."/>
            <person name="Warren W.C."/>
        </authorList>
    </citation>
    <scope>NUCLEOTIDE SEQUENCE [LARGE SCALE GENOMIC DNA]</scope>
</reference>
<dbReference type="AlphaFoldDB" id="A0A4W3IVD1"/>
<feature type="domain" description="C2H2-type" evidence="14">
    <location>
        <begin position="504"/>
        <end position="531"/>
    </location>
</feature>
<dbReference type="Gene3D" id="3.30.160.60">
    <property type="entry name" value="Classic Zinc Finger"/>
    <property type="match status" value="4"/>
</dbReference>
<dbReference type="SUPFAM" id="SSF57667">
    <property type="entry name" value="beta-beta-alpha zinc fingers"/>
    <property type="match status" value="2"/>
</dbReference>
<keyword evidence="10" id="KW-0539">Nucleus</keyword>
<feature type="domain" description="C2H2-type" evidence="14">
    <location>
        <begin position="560"/>
        <end position="587"/>
    </location>
</feature>
<dbReference type="InterPro" id="IPR050457">
    <property type="entry name" value="ZnFinger_BTB_dom_contain"/>
</dbReference>
<feature type="domain" description="C2H2-type" evidence="14">
    <location>
        <begin position="532"/>
        <end position="559"/>
    </location>
</feature>
<dbReference type="InterPro" id="IPR013087">
    <property type="entry name" value="Znf_C2H2_type"/>
</dbReference>
<dbReference type="GO" id="GO:0005634">
    <property type="term" value="C:nucleus"/>
    <property type="evidence" value="ECO:0007669"/>
    <property type="project" value="UniProtKB-SubCell"/>
</dbReference>
<keyword evidence="3" id="KW-0479">Metal-binding</keyword>
<dbReference type="FunFam" id="3.30.160.60:FF:001498">
    <property type="entry name" value="Zinc finger protein 404"/>
    <property type="match status" value="1"/>
</dbReference>
<sequence length="612" mass="67592">MSEQLHSINLQNFSKSLLETLNAQRLGGHFCDVTVRIHSTALRAHRCVLAAASPFFHDKLLLGYSEIEVPPLVSAQTLRRLVDFMYSGSLMVSHVEALQILTAASVLQIKTIIDECTRIISQNAAQKNQGQLLQPLANQKFDLSDDREANICQTVSEQLHKLPFGLIEAALSPHTAEKEIDFTRGTAKNLPGGELAYKAEDMSPSLCRQPGHNKAAGDHPDQESVGLMEGGRGGDSRPLWYNVAANQRGETSLYGQGGHSRKQRQPIRLLMSDGSQVTIKEEDDDLLYCGESAAVAPASDQPNEPVEHEERAEEMPETSTFDPSQSTGGERRDSGGALTLSSRGEEMEFFNASDLLPEELKSFWQGTDKEDKDPSLQHNRKVDAKLHMDTFSRPSTFMQDFLPTPALHPGGPASQRPHGCSLQYDLQADAGAPGLSGNRNLFQMSVPHSPHSVHLPALPSTSQSCVSSLPAQGQPQNPQAFQDQAGSGPPQPGQGPNEAERKPYGCAQCGKTFSSRQNYAKHMFVHTGEKPHQCSVCWRSFSLRDYLIKHMVTHTGVRAYQCPVCNKRFTQKSSLNVHMRLHRGEKAFECHVCNKRFSHKTLLERHMATHII</sequence>
<dbReference type="Pfam" id="PF00096">
    <property type="entry name" value="zf-C2H2"/>
    <property type="match status" value="4"/>
</dbReference>
<dbReference type="PROSITE" id="PS50157">
    <property type="entry name" value="ZINC_FINGER_C2H2_2"/>
    <property type="match status" value="4"/>
</dbReference>
<name>A0A4W3IVD1_CALMI</name>
<dbReference type="FunFam" id="3.30.160.60:FF:000315">
    <property type="entry name" value="Zinc finger and BTB domain-containing protein 20"/>
    <property type="match status" value="1"/>
</dbReference>
<keyword evidence="7" id="KW-0805">Transcription regulation</keyword>
<dbReference type="PANTHER" id="PTHR46105">
    <property type="entry name" value="AGAP004733-PA"/>
    <property type="match status" value="1"/>
</dbReference>
<reference evidence="16" key="2">
    <citation type="journal article" date="2007" name="PLoS Biol.">
        <title>Survey sequencing and comparative analysis of the elephant shark (Callorhinchus milii) genome.</title>
        <authorList>
            <person name="Venkatesh B."/>
            <person name="Kirkness E.F."/>
            <person name="Loh Y.H."/>
            <person name="Halpern A.L."/>
            <person name="Lee A.P."/>
            <person name="Johnson J."/>
            <person name="Dandona N."/>
            <person name="Viswanathan L.D."/>
            <person name="Tay A."/>
            <person name="Venter J.C."/>
            <person name="Strausberg R.L."/>
            <person name="Brenner S."/>
        </authorList>
    </citation>
    <scope>NUCLEOTIDE SEQUENCE [LARGE SCALE GENOMIC DNA]</scope>
</reference>
<dbReference type="Gene3D" id="3.30.710.10">
    <property type="entry name" value="Potassium Channel Kv1.1, Chain A"/>
    <property type="match status" value="1"/>
</dbReference>
<dbReference type="InterPro" id="IPR011333">
    <property type="entry name" value="SKP1/BTB/POZ_sf"/>
</dbReference>
<feature type="compositionally biased region" description="Polar residues" evidence="12">
    <location>
        <begin position="317"/>
        <end position="328"/>
    </location>
</feature>
<evidence type="ECO:0000256" key="10">
    <source>
        <dbReference type="ARBA" id="ARBA00023242"/>
    </source>
</evidence>
<dbReference type="OMA" id="PSTFMQD"/>
<protein>
    <recommendedName>
        <fullName evidence="17">Zinc finger and BTB domain-containing protein 45</fullName>
    </recommendedName>
</protein>
<feature type="compositionally biased region" description="Polar residues" evidence="12">
    <location>
        <begin position="459"/>
        <end position="481"/>
    </location>
</feature>
<evidence type="ECO:0000256" key="11">
    <source>
        <dbReference type="PROSITE-ProRule" id="PRU00042"/>
    </source>
</evidence>
<evidence type="ECO:0000313" key="15">
    <source>
        <dbReference type="Ensembl" id="ENSCMIP00000034524.1"/>
    </source>
</evidence>
<feature type="domain" description="BTB" evidence="13">
    <location>
        <begin position="31"/>
        <end position="94"/>
    </location>
</feature>
<dbReference type="SMART" id="SM00355">
    <property type="entry name" value="ZnF_C2H2"/>
    <property type="match status" value="4"/>
</dbReference>
<dbReference type="FunFam" id="3.30.160.60:FF:001156">
    <property type="entry name" value="Zinc finger protein 407"/>
    <property type="match status" value="1"/>
</dbReference>
<dbReference type="PROSITE" id="PS50097">
    <property type="entry name" value="BTB"/>
    <property type="match status" value="1"/>
</dbReference>
<keyword evidence="9" id="KW-0804">Transcription</keyword>
<dbReference type="GO" id="GO:0008270">
    <property type="term" value="F:zinc ion binding"/>
    <property type="evidence" value="ECO:0007669"/>
    <property type="project" value="UniProtKB-KW"/>
</dbReference>
<reference evidence="15" key="4">
    <citation type="submission" date="2025-08" db="UniProtKB">
        <authorList>
            <consortium name="Ensembl"/>
        </authorList>
    </citation>
    <scope>IDENTIFICATION</scope>
</reference>
<dbReference type="InterPro" id="IPR000210">
    <property type="entry name" value="BTB/POZ_dom"/>
</dbReference>
<evidence type="ECO:0000313" key="16">
    <source>
        <dbReference type="Proteomes" id="UP000314986"/>
    </source>
</evidence>
<dbReference type="STRING" id="7868.ENSCMIP00000034524"/>
<evidence type="ECO:0000259" key="14">
    <source>
        <dbReference type="PROSITE" id="PS50157"/>
    </source>
</evidence>
<dbReference type="RefSeq" id="XP_007908157.2">
    <property type="nucleotide sequence ID" value="XM_007909966.2"/>
</dbReference>